<dbReference type="AlphaFoldDB" id="A0A3M7SR16"/>
<gene>
    <name evidence="2" type="ORF">BpHYR1_049366</name>
</gene>
<keyword evidence="1" id="KW-0812">Transmembrane</keyword>
<accession>A0A3M7SR16</accession>
<keyword evidence="3" id="KW-1185">Reference proteome</keyword>
<dbReference type="Proteomes" id="UP000276133">
    <property type="component" value="Unassembled WGS sequence"/>
</dbReference>
<evidence type="ECO:0000256" key="1">
    <source>
        <dbReference type="SAM" id="Phobius"/>
    </source>
</evidence>
<comment type="caution">
    <text evidence="2">The sequence shown here is derived from an EMBL/GenBank/DDBJ whole genome shotgun (WGS) entry which is preliminary data.</text>
</comment>
<keyword evidence="1" id="KW-0472">Membrane</keyword>
<name>A0A3M7SR16_BRAPC</name>
<keyword evidence="1" id="KW-1133">Transmembrane helix</keyword>
<dbReference type="EMBL" id="REGN01000899">
    <property type="protein sequence ID" value="RNA38243.1"/>
    <property type="molecule type" value="Genomic_DNA"/>
</dbReference>
<evidence type="ECO:0000313" key="3">
    <source>
        <dbReference type="Proteomes" id="UP000276133"/>
    </source>
</evidence>
<organism evidence="2 3">
    <name type="scientific">Brachionus plicatilis</name>
    <name type="common">Marine rotifer</name>
    <name type="synonym">Brachionus muelleri</name>
    <dbReference type="NCBI Taxonomy" id="10195"/>
    <lineage>
        <taxon>Eukaryota</taxon>
        <taxon>Metazoa</taxon>
        <taxon>Spiralia</taxon>
        <taxon>Gnathifera</taxon>
        <taxon>Rotifera</taxon>
        <taxon>Eurotatoria</taxon>
        <taxon>Monogononta</taxon>
        <taxon>Pseudotrocha</taxon>
        <taxon>Ploima</taxon>
        <taxon>Brachionidae</taxon>
        <taxon>Brachionus</taxon>
    </lineage>
</organism>
<evidence type="ECO:0000313" key="2">
    <source>
        <dbReference type="EMBL" id="RNA38243.1"/>
    </source>
</evidence>
<protein>
    <submittedName>
        <fullName evidence="2">Uncharacterized protein</fullName>
    </submittedName>
</protein>
<reference evidence="2 3" key="1">
    <citation type="journal article" date="2018" name="Sci. Rep.">
        <title>Genomic signatures of local adaptation to the degree of environmental predictability in rotifers.</title>
        <authorList>
            <person name="Franch-Gras L."/>
            <person name="Hahn C."/>
            <person name="Garcia-Roger E.M."/>
            <person name="Carmona M.J."/>
            <person name="Serra M."/>
            <person name="Gomez A."/>
        </authorList>
    </citation>
    <scope>NUCLEOTIDE SEQUENCE [LARGE SCALE GENOMIC DNA]</scope>
    <source>
        <strain evidence="2">HYR1</strain>
    </source>
</reference>
<sequence length="95" mass="11058">MCSLNSLMSSEWKSHLSQCFRVAGRLLATLSGFFLLLVDTATLLATDAIIILPIWRERERERKIENCGFLNILQRLNSIVQMKLEEEEEEKEEEE</sequence>
<feature type="transmembrane region" description="Helical" evidence="1">
    <location>
        <begin position="33"/>
        <end position="55"/>
    </location>
</feature>
<proteinExistence type="predicted"/>